<dbReference type="PANTHER" id="PTHR43401:SF3">
    <property type="entry name" value="L-GALACTONATE-5-DEHYDROGENASE"/>
    <property type="match status" value="1"/>
</dbReference>
<dbReference type="SUPFAM" id="SSF50129">
    <property type="entry name" value="GroES-like"/>
    <property type="match status" value="1"/>
</dbReference>
<gene>
    <name evidence="4" type="ORF">CLV98_105156</name>
</gene>
<accession>A0A316AJY9</accession>
<dbReference type="OrthoDB" id="9787435at2"/>
<dbReference type="InterPro" id="IPR013154">
    <property type="entry name" value="ADH-like_N"/>
</dbReference>
<name>A0A316AJY9_9BACT</name>
<evidence type="ECO:0000256" key="1">
    <source>
        <dbReference type="ARBA" id="ARBA00023002"/>
    </source>
</evidence>
<keyword evidence="1" id="KW-0560">Oxidoreductase</keyword>
<dbReference type="GO" id="GO:0016491">
    <property type="term" value="F:oxidoreductase activity"/>
    <property type="evidence" value="ECO:0007669"/>
    <property type="project" value="UniProtKB-KW"/>
</dbReference>
<dbReference type="InterPro" id="IPR050129">
    <property type="entry name" value="Zn_alcohol_dh"/>
</dbReference>
<dbReference type="Pfam" id="PF00107">
    <property type="entry name" value="ADH_zinc_N"/>
    <property type="match status" value="1"/>
</dbReference>
<proteinExistence type="predicted"/>
<evidence type="ECO:0000313" key="4">
    <source>
        <dbReference type="EMBL" id="PWJ57976.1"/>
    </source>
</evidence>
<sequence>MKTIILNNPGELQIINRSELEAPLEGEAIIKIRRIGICGTDYHAFRGKQPFFSYPRVLGHEIGAEITAIGGSGKYLDLKVGDKVALEPYINCNDCQACRDGHINCCEKIQVMGVHADGGMTEYLKVPVRKLHASNLLSFDQLALVETLGIGLHAVNRASLSTTDKVLIIGAGPIGLSVAQFAKLKGGRIAMADRSKSRLKFVEDHQMTDTTIPVEDTLTSDYIRTFFDGDLPNVIIDASGNQASMLNTFNIAAHGAKIVFVGLFQGDVVFHDPNFHKRELTLLASRNAMPEDFKTIISLIESKQIDTLPWLSHRTTFEQLPTSFLSFLEPDQEVIKAIIDL</sequence>
<dbReference type="EMBL" id="QGDT01000005">
    <property type="protein sequence ID" value="PWJ57976.1"/>
    <property type="molecule type" value="Genomic_DNA"/>
</dbReference>
<dbReference type="Gene3D" id="3.90.180.10">
    <property type="entry name" value="Medium-chain alcohol dehydrogenases, catalytic domain"/>
    <property type="match status" value="1"/>
</dbReference>
<feature type="domain" description="Alcohol dehydrogenase-like C-terminal" evidence="2">
    <location>
        <begin position="173"/>
        <end position="301"/>
    </location>
</feature>
<dbReference type="Pfam" id="PF08240">
    <property type="entry name" value="ADH_N"/>
    <property type="match status" value="1"/>
</dbReference>
<dbReference type="RefSeq" id="WP_109674579.1">
    <property type="nucleotide sequence ID" value="NZ_QGDT01000005.1"/>
</dbReference>
<feature type="domain" description="Alcohol dehydrogenase-like N-terminal" evidence="3">
    <location>
        <begin position="25"/>
        <end position="132"/>
    </location>
</feature>
<dbReference type="SUPFAM" id="SSF51735">
    <property type="entry name" value="NAD(P)-binding Rossmann-fold domains"/>
    <property type="match status" value="1"/>
</dbReference>
<dbReference type="PANTHER" id="PTHR43401">
    <property type="entry name" value="L-THREONINE 3-DEHYDROGENASE"/>
    <property type="match status" value="1"/>
</dbReference>
<dbReference type="InterPro" id="IPR011032">
    <property type="entry name" value="GroES-like_sf"/>
</dbReference>
<protein>
    <submittedName>
        <fullName evidence="4">Alcohol dehydrogenase</fullName>
    </submittedName>
</protein>
<organism evidence="4 5">
    <name type="scientific">Dyadobacter jejuensis</name>
    <dbReference type="NCBI Taxonomy" id="1082580"/>
    <lineage>
        <taxon>Bacteria</taxon>
        <taxon>Pseudomonadati</taxon>
        <taxon>Bacteroidota</taxon>
        <taxon>Cytophagia</taxon>
        <taxon>Cytophagales</taxon>
        <taxon>Spirosomataceae</taxon>
        <taxon>Dyadobacter</taxon>
    </lineage>
</organism>
<dbReference type="InterPro" id="IPR013149">
    <property type="entry name" value="ADH-like_C"/>
</dbReference>
<dbReference type="AlphaFoldDB" id="A0A316AJY9"/>
<comment type="caution">
    <text evidence="4">The sequence shown here is derived from an EMBL/GenBank/DDBJ whole genome shotgun (WGS) entry which is preliminary data.</text>
</comment>
<dbReference type="Gene3D" id="3.40.50.720">
    <property type="entry name" value="NAD(P)-binding Rossmann-like Domain"/>
    <property type="match status" value="1"/>
</dbReference>
<dbReference type="InterPro" id="IPR036291">
    <property type="entry name" value="NAD(P)-bd_dom_sf"/>
</dbReference>
<evidence type="ECO:0000259" key="2">
    <source>
        <dbReference type="Pfam" id="PF00107"/>
    </source>
</evidence>
<evidence type="ECO:0000259" key="3">
    <source>
        <dbReference type="Pfam" id="PF08240"/>
    </source>
</evidence>
<reference evidence="4 5" key="1">
    <citation type="submission" date="2018-03" db="EMBL/GenBank/DDBJ databases">
        <title>Genomic Encyclopedia of Archaeal and Bacterial Type Strains, Phase II (KMG-II): from individual species to whole genera.</title>
        <authorList>
            <person name="Goeker M."/>
        </authorList>
    </citation>
    <scope>NUCLEOTIDE SEQUENCE [LARGE SCALE GENOMIC DNA]</scope>
    <source>
        <strain evidence="4 5">DSM 100346</strain>
    </source>
</reference>
<keyword evidence="5" id="KW-1185">Reference proteome</keyword>
<dbReference type="CDD" id="cd08261">
    <property type="entry name" value="Zn_ADH7"/>
    <property type="match status" value="1"/>
</dbReference>
<dbReference type="Proteomes" id="UP000245880">
    <property type="component" value="Unassembled WGS sequence"/>
</dbReference>
<evidence type="ECO:0000313" key="5">
    <source>
        <dbReference type="Proteomes" id="UP000245880"/>
    </source>
</evidence>